<evidence type="ECO:0000313" key="3">
    <source>
        <dbReference type="Proteomes" id="UP000030011"/>
    </source>
</evidence>
<dbReference type="RefSeq" id="WP_035905810.1">
    <property type="nucleotide sequence ID" value="NZ_AVPK01000007.1"/>
</dbReference>
<accession>A0A0A0JHK4</accession>
<dbReference type="STRING" id="1385521.N803_15995"/>
<dbReference type="Gene3D" id="3.20.20.100">
    <property type="entry name" value="NADP-dependent oxidoreductase domain"/>
    <property type="match status" value="1"/>
</dbReference>
<reference evidence="2 3" key="1">
    <citation type="submission" date="2013-08" db="EMBL/GenBank/DDBJ databases">
        <title>The genome sequence of Knoellia subterranea.</title>
        <authorList>
            <person name="Zhu W."/>
            <person name="Wang G."/>
        </authorList>
    </citation>
    <scope>NUCLEOTIDE SEQUENCE [LARGE SCALE GENOMIC DNA]</scope>
    <source>
        <strain evidence="2 3">KCTC 19937</strain>
    </source>
</reference>
<dbReference type="InterPro" id="IPR053135">
    <property type="entry name" value="AKR2_Oxidoreductase"/>
</dbReference>
<dbReference type="SUPFAM" id="SSF53448">
    <property type="entry name" value="Nucleotide-diphospho-sugar transferases"/>
    <property type="match status" value="1"/>
</dbReference>
<dbReference type="Gene3D" id="3.90.550.10">
    <property type="entry name" value="Spore Coat Polysaccharide Biosynthesis Protein SpsA, Chain A"/>
    <property type="match status" value="1"/>
</dbReference>
<dbReference type="CDD" id="cd19097">
    <property type="entry name" value="AKR_unchar"/>
    <property type="match status" value="1"/>
</dbReference>
<dbReference type="InterPro" id="IPR029044">
    <property type="entry name" value="Nucleotide-diphossugar_trans"/>
</dbReference>
<comment type="caution">
    <text evidence="2">The sequence shown here is derived from an EMBL/GenBank/DDBJ whole genome shotgun (WGS) entry which is preliminary data.</text>
</comment>
<dbReference type="InterPro" id="IPR023210">
    <property type="entry name" value="NADP_OxRdtase_dom"/>
</dbReference>
<evidence type="ECO:0000313" key="2">
    <source>
        <dbReference type="EMBL" id="KGN36915.1"/>
    </source>
</evidence>
<dbReference type="Proteomes" id="UP000030011">
    <property type="component" value="Unassembled WGS sequence"/>
</dbReference>
<dbReference type="EMBL" id="AVPK01000007">
    <property type="protein sequence ID" value="KGN36915.1"/>
    <property type="molecule type" value="Genomic_DNA"/>
</dbReference>
<dbReference type="eggNOG" id="COG0667">
    <property type="taxonomic scope" value="Bacteria"/>
</dbReference>
<dbReference type="AlphaFoldDB" id="A0A0A0JHK4"/>
<evidence type="ECO:0000259" key="1">
    <source>
        <dbReference type="Pfam" id="PF00248"/>
    </source>
</evidence>
<dbReference type="PANTHER" id="PTHR43312:SF1">
    <property type="entry name" value="NADP-DEPENDENT OXIDOREDUCTASE DOMAIN-CONTAINING PROTEIN"/>
    <property type="match status" value="1"/>
</dbReference>
<protein>
    <recommendedName>
        <fullName evidence="1">NADP-dependent oxidoreductase domain-containing protein</fullName>
    </recommendedName>
</protein>
<dbReference type="Pfam" id="PF02348">
    <property type="entry name" value="CTP_transf_3"/>
    <property type="match status" value="1"/>
</dbReference>
<dbReference type="Pfam" id="PF00248">
    <property type="entry name" value="Aldo_ket_red"/>
    <property type="match status" value="1"/>
</dbReference>
<sequence length="546" mass="57320">MPHTRVVLQSRLSSSRLPGKALLSLGAFPVAVLAAKRAGRGGLDVVLATSTTPEDDAIARAAERSGVTCFRGSLEDPLGRFVGASAGLADDDVVVRLTADNVVPDADFVTGLVAALDEIGTEYVRVADGFPYGLGAEAFTVGLLRRADAAATSAFDREHVTPWMRRETGDATWAPEGLPDDLRSVRCTIDTLDDFVVAETALADVPDPVETSWVDLIGRWAASGGRTPDRLPGRDNPLGQGPWLLGTVQLGVSYGAANTAGMPDPETAGTVLRRAAGSGVTHLDTARAYGASESRIGHALARGLSERVGVVTKVQPLDHVPVDADAAWARDAVVASVEKSLRELGTRRVGALLVHRWADWSRGDGAVADTLDQLRGEGLATVVGASLSTPAESLEALADPRVGYVQLPFNVLDRRWVEPDIVAALAARPDVIVTVRSVFLQGLLVAPSARWPQNADADPEAVRAALAALADELGRDSVADLCIAYVLGHPFVTSVVLGAETPEQVGEQAAWLARTPLTPDEIEAVRSRVPGGSPTLVDPSTWIMGA</sequence>
<keyword evidence="3" id="KW-1185">Reference proteome</keyword>
<dbReference type="SUPFAM" id="SSF51430">
    <property type="entry name" value="NAD(P)-linked oxidoreductase"/>
    <property type="match status" value="1"/>
</dbReference>
<proteinExistence type="predicted"/>
<dbReference type="InterPro" id="IPR036812">
    <property type="entry name" value="NAD(P)_OxRdtase_dom_sf"/>
</dbReference>
<feature type="domain" description="NADP-dependent oxidoreductase" evidence="1">
    <location>
        <begin position="246"/>
        <end position="527"/>
    </location>
</feature>
<name>A0A0A0JHK4_9MICO</name>
<organism evidence="2 3">
    <name type="scientific">Knoellia subterranea KCTC 19937</name>
    <dbReference type="NCBI Taxonomy" id="1385521"/>
    <lineage>
        <taxon>Bacteria</taxon>
        <taxon>Bacillati</taxon>
        <taxon>Actinomycetota</taxon>
        <taxon>Actinomycetes</taxon>
        <taxon>Micrococcales</taxon>
        <taxon>Intrasporangiaceae</taxon>
        <taxon>Knoellia</taxon>
    </lineage>
</organism>
<dbReference type="PANTHER" id="PTHR43312">
    <property type="entry name" value="D-THREO-ALDOSE 1-DEHYDROGENASE"/>
    <property type="match status" value="1"/>
</dbReference>
<dbReference type="InterPro" id="IPR003329">
    <property type="entry name" value="Cytidylyl_trans"/>
</dbReference>
<gene>
    <name evidence="2" type="ORF">N803_15995</name>
</gene>
<dbReference type="eggNOG" id="COG1861">
    <property type="taxonomic scope" value="Bacteria"/>
</dbReference>